<name>A0A1U7NLH4_9FIRM</name>
<keyword evidence="1" id="KW-0812">Transmembrane</keyword>
<proteinExistence type="predicted"/>
<comment type="caution">
    <text evidence="2">The sequence shown here is derived from an EMBL/GenBank/DDBJ whole genome shotgun (WGS) entry which is preliminary data.</text>
</comment>
<dbReference type="EMBL" id="MPKA01000083">
    <property type="protein sequence ID" value="OLU45579.1"/>
    <property type="molecule type" value="Genomic_DNA"/>
</dbReference>
<evidence type="ECO:0000313" key="2">
    <source>
        <dbReference type="EMBL" id="OLU45579.1"/>
    </source>
</evidence>
<sequence length="140" mass="15294">MEAKGSTLLKTTGYLFVILGVITLCIQIGGMISDDIIGTIQGSVLGQMFILDSGRLAVGMLVSVAEIAVGYLGVKMASNLLYTRTLKWYGFGMIALFILEAFFYYSENGNLNWIAYLIVIALSVLYLIGAYLNEKSVKNQ</sequence>
<feature type="transmembrane region" description="Helical" evidence="1">
    <location>
        <begin position="86"/>
        <end position="105"/>
    </location>
</feature>
<accession>A0A1U7NLH4</accession>
<protein>
    <recommendedName>
        <fullName evidence="4">DUF2127 domain-containing protein</fullName>
    </recommendedName>
</protein>
<feature type="transmembrane region" description="Helical" evidence="1">
    <location>
        <begin position="12"/>
        <end position="33"/>
    </location>
</feature>
<organism evidence="2 3">
    <name type="scientific">Dubosiella newyorkensis</name>
    <dbReference type="NCBI Taxonomy" id="1862672"/>
    <lineage>
        <taxon>Bacteria</taxon>
        <taxon>Bacillati</taxon>
        <taxon>Bacillota</taxon>
        <taxon>Erysipelotrichia</taxon>
        <taxon>Erysipelotrichales</taxon>
        <taxon>Erysipelotrichaceae</taxon>
        <taxon>Dubosiella</taxon>
    </lineage>
</organism>
<evidence type="ECO:0000313" key="3">
    <source>
        <dbReference type="Proteomes" id="UP000186705"/>
    </source>
</evidence>
<dbReference type="RefSeq" id="WP_076341743.1">
    <property type="nucleotide sequence ID" value="NZ_CAMSPY010000015.1"/>
</dbReference>
<keyword evidence="1" id="KW-1133">Transmembrane helix</keyword>
<evidence type="ECO:0008006" key="4">
    <source>
        <dbReference type="Google" id="ProtNLM"/>
    </source>
</evidence>
<dbReference type="AlphaFoldDB" id="A0A1U7NLH4"/>
<dbReference type="OrthoDB" id="3034738at2"/>
<reference evidence="2 3" key="1">
    <citation type="submission" date="2016-11" db="EMBL/GenBank/DDBJ databases">
        <title>Description of two novel members of the family Erysipelotrichaceae: Ileibacterium lipovorans gen. nov., sp. nov. and Dubosiella newyorkensis, gen. nov., sp. nov.</title>
        <authorList>
            <person name="Cox L.M."/>
            <person name="Sohn J."/>
            <person name="Tyrrell K.L."/>
            <person name="Citron D.M."/>
            <person name="Lawson P.A."/>
            <person name="Patel N.B."/>
            <person name="Iizumi T."/>
            <person name="Perez-Perez G.I."/>
            <person name="Goldstein E.J."/>
            <person name="Blaser M.J."/>
        </authorList>
    </citation>
    <scope>NUCLEOTIDE SEQUENCE [LARGE SCALE GENOMIC DNA]</scope>
    <source>
        <strain evidence="2 3">NYU-BL-A4</strain>
    </source>
</reference>
<feature type="transmembrane region" description="Helical" evidence="1">
    <location>
        <begin position="53"/>
        <end position="74"/>
    </location>
</feature>
<dbReference type="GeneID" id="78275880"/>
<feature type="transmembrane region" description="Helical" evidence="1">
    <location>
        <begin position="111"/>
        <end position="132"/>
    </location>
</feature>
<evidence type="ECO:0000256" key="1">
    <source>
        <dbReference type="SAM" id="Phobius"/>
    </source>
</evidence>
<gene>
    <name evidence="2" type="ORF">BO225_08000</name>
</gene>
<keyword evidence="1" id="KW-0472">Membrane</keyword>
<dbReference type="Proteomes" id="UP000186705">
    <property type="component" value="Unassembled WGS sequence"/>
</dbReference>
<keyword evidence="3" id="KW-1185">Reference proteome</keyword>